<sequence length="184" mass="21025">MLNPKNMQPTLPLGDIEEKATSKRSFVPTFKTYDNQQIHMIFDLQDFIPVDHVSRVIDEMIEAIPDEQGTKQTIQKGHQACTTAKGNRQVHWNTIWEELKAKAKAALECEEKSAIYTRRKVEVESVFGNIKGNRSFRRFSLRGLDKVYVEFGIVALAHNLLKVAGFVSLLSSKVVSQKKLERKH</sequence>
<dbReference type="EMBL" id="CP034248">
    <property type="protein sequence ID" value="AZK48324.1"/>
    <property type="molecule type" value="Genomic_DNA"/>
</dbReference>
<protein>
    <recommendedName>
        <fullName evidence="1">Transposase DDE domain-containing protein</fullName>
    </recommendedName>
</protein>
<keyword evidence="3" id="KW-1185">Reference proteome</keyword>
<accession>A0A3Q8S6A8</accession>
<dbReference type="PANTHER" id="PTHR33408">
    <property type="entry name" value="TRANSPOSASE"/>
    <property type="match status" value="1"/>
</dbReference>
<dbReference type="Pfam" id="PF13751">
    <property type="entry name" value="DDE_Tnp_1_6"/>
    <property type="match status" value="1"/>
</dbReference>
<dbReference type="InterPro" id="IPR025668">
    <property type="entry name" value="Tnp_DDE_dom"/>
</dbReference>
<evidence type="ECO:0000313" key="2">
    <source>
        <dbReference type="EMBL" id="AZK48324.1"/>
    </source>
</evidence>
<reference evidence="2 3" key="1">
    <citation type="submission" date="2018-11" db="EMBL/GenBank/DDBJ databases">
        <title>Genome sequencing of Paenibacillus lentus DSM25539(T).</title>
        <authorList>
            <person name="Kook J.-K."/>
            <person name="Park S.-N."/>
            <person name="Lim Y.K."/>
        </authorList>
    </citation>
    <scope>NUCLEOTIDE SEQUENCE [LARGE SCALE GENOMIC DNA]</scope>
    <source>
        <strain evidence="2 3">DSM 25539</strain>
    </source>
</reference>
<proteinExistence type="predicted"/>
<evidence type="ECO:0000259" key="1">
    <source>
        <dbReference type="Pfam" id="PF13751"/>
    </source>
</evidence>
<dbReference type="OrthoDB" id="2236403at2"/>
<gene>
    <name evidence="2" type="ORF">EIM92_20870</name>
</gene>
<dbReference type="AlphaFoldDB" id="A0A3Q8S6A8"/>
<dbReference type="KEGG" id="plen:EIM92_20870"/>
<evidence type="ECO:0000313" key="3">
    <source>
        <dbReference type="Proteomes" id="UP000273145"/>
    </source>
</evidence>
<dbReference type="Proteomes" id="UP000273145">
    <property type="component" value="Chromosome"/>
</dbReference>
<feature type="domain" description="Transposase DDE" evidence="1">
    <location>
        <begin position="79"/>
        <end position="163"/>
    </location>
</feature>
<name>A0A3Q8S6A8_9BACL</name>
<organism evidence="2 3">
    <name type="scientific">Paenibacillus lentus</name>
    <dbReference type="NCBI Taxonomy" id="1338368"/>
    <lineage>
        <taxon>Bacteria</taxon>
        <taxon>Bacillati</taxon>
        <taxon>Bacillota</taxon>
        <taxon>Bacilli</taxon>
        <taxon>Bacillales</taxon>
        <taxon>Paenibacillaceae</taxon>
        <taxon>Paenibacillus</taxon>
    </lineage>
</organism>